<keyword evidence="5 11" id="KW-0812">Transmembrane</keyword>
<dbReference type="Pfam" id="PF00005">
    <property type="entry name" value="ABC_tran"/>
    <property type="match status" value="2"/>
</dbReference>
<name>A0A3N4K5G2_9PEZI</name>
<keyword evidence="9 11" id="KW-0472">Membrane</keyword>
<accession>A0A3N4K5G2</accession>
<feature type="domain" description="ABC transporter" evidence="12">
    <location>
        <begin position="372"/>
        <end position="617"/>
    </location>
</feature>
<dbReference type="SUPFAM" id="SSF52540">
    <property type="entry name" value="P-loop containing nucleoside triphosphate hydrolases"/>
    <property type="match status" value="2"/>
</dbReference>
<feature type="transmembrane region" description="Helical" evidence="11">
    <location>
        <begin position="43"/>
        <end position="74"/>
    </location>
</feature>
<feature type="domain" description="ABC transporter" evidence="12">
    <location>
        <begin position="1032"/>
        <end position="1270"/>
    </location>
</feature>
<dbReference type="FunFam" id="1.20.1560.10:FF:000009">
    <property type="entry name" value="ABC transporter B family member 1"/>
    <property type="match status" value="1"/>
</dbReference>
<evidence type="ECO:0000256" key="2">
    <source>
        <dbReference type="ARBA" id="ARBA00007577"/>
    </source>
</evidence>
<dbReference type="AlphaFoldDB" id="A0A3N4K5G2"/>
<evidence type="ECO:0000313" key="15">
    <source>
        <dbReference type="Proteomes" id="UP000276215"/>
    </source>
</evidence>
<reference evidence="14 15" key="1">
    <citation type="journal article" date="2018" name="Nat. Ecol. Evol.">
        <title>Pezizomycetes genomes reveal the molecular basis of ectomycorrhizal truffle lifestyle.</title>
        <authorList>
            <person name="Murat C."/>
            <person name="Payen T."/>
            <person name="Noel B."/>
            <person name="Kuo A."/>
            <person name="Morin E."/>
            <person name="Chen J."/>
            <person name="Kohler A."/>
            <person name="Krizsan K."/>
            <person name="Balestrini R."/>
            <person name="Da Silva C."/>
            <person name="Montanini B."/>
            <person name="Hainaut M."/>
            <person name="Levati E."/>
            <person name="Barry K.W."/>
            <person name="Belfiori B."/>
            <person name="Cichocki N."/>
            <person name="Clum A."/>
            <person name="Dockter R.B."/>
            <person name="Fauchery L."/>
            <person name="Guy J."/>
            <person name="Iotti M."/>
            <person name="Le Tacon F."/>
            <person name="Lindquist E.A."/>
            <person name="Lipzen A."/>
            <person name="Malagnac F."/>
            <person name="Mello A."/>
            <person name="Molinier V."/>
            <person name="Miyauchi S."/>
            <person name="Poulain J."/>
            <person name="Riccioni C."/>
            <person name="Rubini A."/>
            <person name="Sitrit Y."/>
            <person name="Splivallo R."/>
            <person name="Traeger S."/>
            <person name="Wang M."/>
            <person name="Zifcakova L."/>
            <person name="Wipf D."/>
            <person name="Zambonelli A."/>
            <person name="Paolocci F."/>
            <person name="Nowrousian M."/>
            <person name="Ottonello S."/>
            <person name="Baldrian P."/>
            <person name="Spatafora J.W."/>
            <person name="Henrissat B."/>
            <person name="Nagy L.G."/>
            <person name="Aury J.M."/>
            <person name="Wincker P."/>
            <person name="Grigoriev I.V."/>
            <person name="Bonfante P."/>
            <person name="Martin F.M."/>
        </authorList>
    </citation>
    <scope>NUCLEOTIDE SEQUENCE [LARGE SCALE GENOMIC DNA]</scope>
    <source>
        <strain evidence="14 15">120613-1</strain>
    </source>
</reference>
<dbReference type="EMBL" id="ML120352">
    <property type="protein sequence ID" value="RPB05623.1"/>
    <property type="molecule type" value="Genomic_DNA"/>
</dbReference>
<dbReference type="Proteomes" id="UP000276215">
    <property type="component" value="Unassembled WGS sequence"/>
</dbReference>
<keyword evidence="7" id="KW-0067">ATP-binding</keyword>
<feature type="transmembrane region" description="Helical" evidence="11">
    <location>
        <begin position="274"/>
        <end position="294"/>
    </location>
</feature>
<dbReference type="PANTHER" id="PTHR43394:SF27">
    <property type="entry name" value="ATP-DEPENDENT TRANSLOCASE ABCB1-LIKE"/>
    <property type="match status" value="1"/>
</dbReference>
<feature type="transmembrane region" description="Helical" evidence="11">
    <location>
        <begin position="936"/>
        <end position="956"/>
    </location>
</feature>
<dbReference type="PANTHER" id="PTHR43394">
    <property type="entry name" value="ATP-DEPENDENT PERMEASE MDL1, MITOCHONDRIAL"/>
    <property type="match status" value="1"/>
</dbReference>
<dbReference type="GO" id="GO:0005886">
    <property type="term" value="C:plasma membrane"/>
    <property type="evidence" value="ECO:0007669"/>
    <property type="project" value="UniProtKB-SubCell"/>
</dbReference>
<dbReference type="InterPro" id="IPR027417">
    <property type="entry name" value="P-loop_NTPase"/>
</dbReference>
<dbReference type="Gene3D" id="1.20.1560.10">
    <property type="entry name" value="ABC transporter type 1, transmembrane domain"/>
    <property type="match status" value="1"/>
</dbReference>
<keyword evidence="8 11" id="KW-1133">Transmembrane helix</keyword>
<dbReference type="FunFam" id="1.20.1560.10:FF:000102">
    <property type="entry name" value="ABC multidrug transporter Mdr1"/>
    <property type="match status" value="1"/>
</dbReference>
<evidence type="ECO:0000256" key="7">
    <source>
        <dbReference type="ARBA" id="ARBA00022840"/>
    </source>
</evidence>
<evidence type="ECO:0000259" key="13">
    <source>
        <dbReference type="PROSITE" id="PS50929"/>
    </source>
</evidence>
<dbReference type="CDD" id="cd03249">
    <property type="entry name" value="ABC_MTABC3_MDL1_MDL2"/>
    <property type="match status" value="2"/>
</dbReference>
<dbReference type="FunFam" id="3.40.50.300:FF:000302">
    <property type="entry name" value="ATP-binding cassette subfamily B member 5"/>
    <property type="match status" value="1"/>
</dbReference>
<dbReference type="STRING" id="1336337.A0A3N4K5G2"/>
<dbReference type="SMART" id="SM00382">
    <property type="entry name" value="AAA"/>
    <property type="match status" value="2"/>
</dbReference>
<dbReference type="GO" id="GO:0005524">
    <property type="term" value="F:ATP binding"/>
    <property type="evidence" value="ECO:0007669"/>
    <property type="project" value="UniProtKB-KW"/>
</dbReference>
<comment type="similarity">
    <text evidence="2">Belongs to the ABC transporter superfamily. ABCB family. Multidrug resistance exporter (TC 3.A.1.201) subfamily.</text>
</comment>
<evidence type="ECO:0000256" key="11">
    <source>
        <dbReference type="SAM" id="Phobius"/>
    </source>
</evidence>
<feature type="transmembrane region" description="Helical" evidence="11">
    <location>
        <begin position="94"/>
        <end position="118"/>
    </location>
</feature>
<evidence type="ECO:0000256" key="5">
    <source>
        <dbReference type="ARBA" id="ARBA00022692"/>
    </source>
</evidence>
<dbReference type="OrthoDB" id="6500128at2759"/>
<evidence type="ECO:0000256" key="8">
    <source>
        <dbReference type="ARBA" id="ARBA00022989"/>
    </source>
</evidence>
<keyword evidence="4" id="KW-1003">Cell membrane</keyword>
<dbReference type="PROSITE" id="PS50893">
    <property type="entry name" value="ABC_TRANSPORTER_2"/>
    <property type="match status" value="2"/>
</dbReference>
<dbReference type="FunFam" id="3.40.50.300:FF:000251">
    <property type="entry name" value="ABC transporter B family member 19"/>
    <property type="match status" value="1"/>
</dbReference>
<protein>
    <submittedName>
        <fullName evidence="14">Putative Leptomycin B resistance protein pmd1</fullName>
    </submittedName>
</protein>
<evidence type="ECO:0000256" key="4">
    <source>
        <dbReference type="ARBA" id="ARBA00022475"/>
    </source>
</evidence>
<feature type="transmembrane region" description="Helical" evidence="11">
    <location>
        <begin position="170"/>
        <end position="189"/>
    </location>
</feature>
<feature type="transmembrane region" description="Helical" evidence="11">
    <location>
        <begin position="968"/>
        <end position="992"/>
    </location>
</feature>
<comment type="subcellular location">
    <subcellularLocation>
        <location evidence="1">Cell membrane</location>
        <topology evidence="1">Multi-pass membrane protein</topology>
    </subcellularLocation>
</comment>
<feature type="transmembrane region" description="Helical" evidence="11">
    <location>
        <begin position="705"/>
        <end position="729"/>
    </location>
</feature>
<dbReference type="InterPro" id="IPR017871">
    <property type="entry name" value="ABC_transporter-like_CS"/>
</dbReference>
<sequence length="1277" mass="139922">MKEDDPLGHLSPKEAEIIRKQLDMPKVELNYFSLFRFASNNDIIIIVISALTAIIGGAVMPLMTIIFGQLAGAFRDFMLGAIDGAKMQSELNRFTLYFLYLGVGEFVMIYISTVGFIYTGEHISQKIRGEYLKAILRQNIAFFDKLGAGEITTRITADTNLVQTGISEKVGLTLTALSTFFTAFIIGFIKSWKLTLVLLSTVVAITLIMGGGSTFIIKYSRRSLSAYAEGGTVVEEVISSIRNTTAFNTQDKLARLYDDQLKIAEGWGLKTKSAIAVMLSLMMCVVYLNYGLAFWQGSRFLVSGDINLSAILTVLLAVMIGAFSLGNVAPNSQAFTAGVAAAAKIFSTIDRVSPLNPETGEGEKLEHVEGTIELRNIKHIYPSRPEVPVIHDMSLIVPAGKVTALVGASGSGKSTIIGLVERFYDPVGGKVYLDGHDISKLNLKWLRENISLVSQEPVLFGTTIFKNVCHGLIGTKWENATEEEKRELVTKACIMSNADAFIRSLPEGYDTHVGERGFLMSGGQKQRIAIARAIVSDPKILLLDEATSALDTRSEGVVQAALDKASMGRTTIVIAHRLSTIKTADNIVVMSNGTIVESGTHDELLERRSAYHNLVEAQRISAGNNEKSAQDDDEKLKQTLSRSKTQEAIAAGLEDANIADKLNRTATSKSKSQFALENKAPETKKEYGLWELIKLTASFNSTEKFYMFVGLFFSIIAGGGYPTQAVFFAKSIVALSRPPSQFDHLRKDANFWSGMYLMLAFVQLIAYLSQGLAFAYCSERLVHRVRDRAFRTIMRQDISFFDREENSTGALTAFLATETTHLSGMSGVTLGTILIVTTTLVAAISVSCAIGWKLALVCTSTIPVLLGCGYFRFWMLAKFQRRSKKAYEKSASFACEATAAIRTVASLTRENDVWNHYHAELKNQTKESLVSVLRSSTLYASSQSLTFLCLALGFWYGGTLIKSGEYNMMQFFLVFTSIIFGSQSAGTIFSFAPDMGKARQAASELKTLFDRKPEIDIWSEDGAPVPDMAGTIEFRDVHFRYPTRPEQPVLRGLDLAVKPGQYVALVGPSGCGKSTTISLIERFYNPLSGGVYVDGQEISTLNINQYRSHLALVSQEPTLYQGTIRENVLLGGERDDITDDEITAACKSANIYDFIQSLPEGFQTVCGSKGTLLSGGQKQRIAIARALIRNPKILLLDEATSALDSESEKVVQQALDTAAKGRTTVSVAHRLSTIKNADCIYVFDNGRIAESGTHSELMAKGGRYFELVNLQSLGKNN</sequence>
<evidence type="ECO:0000256" key="3">
    <source>
        <dbReference type="ARBA" id="ARBA00022448"/>
    </source>
</evidence>
<keyword evidence="10" id="KW-0325">Glycoprotein</keyword>
<feature type="transmembrane region" description="Helical" evidence="11">
    <location>
        <begin position="306"/>
        <end position="325"/>
    </location>
</feature>
<dbReference type="GO" id="GO:0090374">
    <property type="term" value="P:oligopeptide export from mitochondrion"/>
    <property type="evidence" value="ECO:0007669"/>
    <property type="project" value="TreeGrafter"/>
</dbReference>
<dbReference type="CDD" id="cd18578">
    <property type="entry name" value="ABC_6TM_Pgp_ABCB1_D2_like"/>
    <property type="match status" value="1"/>
</dbReference>
<dbReference type="InterPro" id="IPR003439">
    <property type="entry name" value="ABC_transporter-like_ATP-bd"/>
</dbReference>
<keyword evidence="3" id="KW-0813">Transport</keyword>
<dbReference type="InterPro" id="IPR003593">
    <property type="entry name" value="AAA+_ATPase"/>
</dbReference>
<dbReference type="Gene3D" id="3.40.50.300">
    <property type="entry name" value="P-loop containing nucleotide triphosphate hydrolases"/>
    <property type="match status" value="2"/>
</dbReference>
<dbReference type="CDD" id="cd18577">
    <property type="entry name" value="ABC_6TM_Pgp_ABCB1_D1_like"/>
    <property type="match status" value="1"/>
</dbReference>
<evidence type="ECO:0000256" key="1">
    <source>
        <dbReference type="ARBA" id="ARBA00004651"/>
    </source>
</evidence>
<feature type="domain" description="ABC transmembrane type-1" evidence="13">
    <location>
        <begin position="708"/>
        <end position="997"/>
    </location>
</feature>
<evidence type="ECO:0000256" key="6">
    <source>
        <dbReference type="ARBA" id="ARBA00022741"/>
    </source>
</evidence>
<keyword evidence="6" id="KW-0547">Nucleotide-binding</keyword>
<feature type="transmembrane region" description="Helical" evidence="11">
    <location>
        <begin position="195"/>
        <end position="217"/>
    </location>
</feature>
<feature type="domain" description="ABC transmembrane type-1" evidence="13">
    <location>
        <begin position="47"/>
        <end position="337"/>
    </location>
</feature>
<dbReference type="SUPFAM" id="SSF90123">
    <property type="entry name" value="ABC transporter transmembrane region"/>
    <property type="match status" value="2"/>
</dbReference>
<dbReference type="InterPro" id="IPR011527">
    <property type="entry name" value="ABC1_TM_dom"/>
</dbReference>
<dbReference type="InterPro" id="IPR039421">
    <property type="entry name" value="Type_1_exporter"/>
</dbReference>
<organism evidence="14 15">
    <name type="scientific">Choiromyces venosus 120613-1</name>
    <dbReference type="NCBI Taxonomy" id="1336337"/>
    <lineage>
        <taxon>Eukaryota</taxon>
        <taxon>Fungi</taxon>
        <taxon>Dikarya</taxon>
        <taxon>Ascomycota</taxon>
        <taxon>Pezizomycotina</taxon>
        <taxon>Pezizomycetes</taxon>
        <taxon>Pezizales</taxon>
        <taxon>Tuberaceae</taxon>
        <taxon>Choiromyces</taxon>
    </lineage>
</organism>
<evidence type="ECO:0000256" key="9">
    <source>
        <dbReference type="ARBA" id="ARBA00023136"/>
    </source>
</evidence>
<dbReference type="PROSITE" id="PS00211">
    <property type="entry name" value="ABC_TRANSPORTER_1"/>
    <property type="match status" value="2"/>
</dbReference>
<gene>
    <name evidence="14" type="ORF">L873DRAFT_1824924</name>
</gene>
<evidence type="ECO:0000313" key="14">
    <source>
        <dbReference type="EMBL" id="RPB05623.1"/>
    </source>
</evidence>
<evidence type="ECO:0000259" key="12">
    <source>
        <dbReference type="PROSITE" id="PS50893"/>
    </source>
</evidence>
<evidence type="ECO:0000256" key="10">
    <source>
        <dbReference type="ARBA" id="ARBA00023180"/>
    </source>
</evidence>
<feature type="transmembrane region" description="Helical" evidence="11">
    <location>
        <begin position="852"/>
        <end position="875"/>
    </location>
</feature>
<feature type="transmembrane region" description="Helical" evidence="11">
    <location>
        <begin position="749"/>
        <end position="776"/>
    </location>
</feature>
<keyword evidence="15" id="KW-1185">Reference proteome</keyword>
<proteinExistence type="inferred from homology"/>
<feature type="transmembrane region" description="Helical" evidence="11">
    <location>
        <begin position="828"/>
        <end position="846"/>
    </location>
</feature>
<dbReference type="GO" id="GO:0016887">
    <property type="term" value="F:ATP hydrolysis activity"/>
    <property type="evidence" value="ECO:0007669"/>
    <property type="project" value="InterPro"/>
</dbReference>
<dbReference type="Pfam" id="PF00664">
    <property type="entry name" value="ABC_membrane"/>
    <property type="match status" value="2"/>
</dbReference>
<dbReference type="GO" id="GO:0015421">
    <property type="term" value="F:ABC-type oligopeptide transporter activity"/>
    <property type="evidence" value="ECO:0007669"/>
    <property type="project" value="TreeGrafter"/>
</dbReference>
<dbReference type="PROSITE" id="PS50929">
    <property type="entry name" value="ABC_TM1F"/>
    <property type="match status" value="2"/>
</dbReference>
<dbReference type="InterPro" id="IPR036640">
    <property type="entry name" value="ABC1_TM_sf"/>
</dbReference>
<dbReference type="GO" id="GO:0005743">
    <property type="term" value="C:mitochondrial inner membrane"/>
    <property type="evidence" value="ECO:0007669"/>
    <property type="project" value="TreeGrafter"/>
</dbReference>